<evidence type="ECO:0000313" key="1">
    <source>
        <dbReference type="EMBL" id="GLV53653.1"/>
    </source>
</evidence>
<comment type="caution">
    <text evidence="1">The sequence shown here is derived from an EMBL/GenBank/DDBJ whole genome shotgun (WGS) entry which is preliminary data.</text>
</comment>
<dbReference type="EMBL" id="BSRI01000001">
    <property type="protein sequence ID" value="GLV53653.1"/>
    <property type="molecule type" value="Genomic_DNA"/>
</dbReference>
<sequence>MRKTLKQLKPSRFSLAMGISLAILCMAGALTFYSFEFIPSASAAAPQSSCGTVYVRIGGTTPTNTNANTIEDCFWRAYITCQSGQSLTYQQTGIDAGTIRDFTLVKREHYCQITNQVRPYTIVGPGTHHVNFYICSRMYRDYYGLHIQYCQEDGSILVPALHPHVMPLPIHPGPVKPSL</sequence>
<dbReference type="Proteomes" id="UP001344906">
    <property type="component" value="Unassembled WGS sequence"/>
</dbReference>
<keyword evidence="2" id="KW-1185">Reference proteome</keyword>
<reference evidence="1 2" key="1">
    <citation type="submission" date="2023-02" db="EMBL/GenBank/DDBJ databases">
        <title>Dictyobacter halimunensis sp. nov., a new member of the class Ktedonobacteria from forest soil in a geothermal area.</title>
        <authorList>
            <person name="Rachmania M.K."/>
            <person name="Ningsih F."/>
            <person name="Sakai Y."/>
            <person name="Yabe S."/>
            <person name="Yokota A."/>
            <person name="Sjamsuridzal W."/>
        </authorList>
    </citation>
    <scope>NUCLEOTIDE SEQUENCE [LARGE SCALE GENOMIC DNA]</scope>
    <source>
        <strain evidence="1 2">S3.2.2.5</strain>
    </source>
</reference>
<protein>
    <submittedName>
        <fullName evidence="1">Uncharacterized protein</fullName>
    </submittedName>
</protein>
<dbReference type="RefSeq" id="WP_338247364.1">
    <property type="nucleotide sequence ID" value="NZ_BSRI01000001.1"/>
</dbReference>
<accession>A0ABQ6FLF5</accession>
<organism evidence="1 2">
    <name type="scientific">Dictyobacter halimunensis</name>
    <dbReference type="NCBI Taxonomy" id="3026934"/>
    <lineage>
        <taxon>Bacteria</taxon>
        <taxon>Bacillati</taxon>
        <taxon>Chloroflexota</taxon>
        <taxon>Ktedonobacteria</taxon>
        <taxon>Ktedonobacterales</taxon>
        <taxon>Dictyobacteraceae</taxon>
        <taxon>Dictyobacter</taxon>
    </lineage>
</organism>
<proteinExistence type="predicted"/>
<evidence type="ECO:0000313" key="2">
    <source>
        <dbReference type="Proteomes" id="UP001344906"/>
    </source>
</evidence>
<name>A0ABQ6FLF5_9CHLR</name>
<gene>
    <name evidence="1" type="ORF">KDH_05050</name>
</gene>